<evidence type="ECO:0000256" key="1">
    <source>
        <dbReference type="ARBA" id="ARBA00004141"/>
    </source>
</evidence>
<dbReference type="EMBL" id="LGFG01000068">
    <property type="protein sequence ID" value="KUK22979.1"/>
    <property type="molecule type" value="Genomic_DNA"/>
</dbReference>
<feature type="transmembrane region" description="Helical" evidence="7">
    <location>
        <begin position="54"/>
        <end position="73"/>
    </location>
</feature>
<evidence type="ECO:0000256" key="3">
    <source>
        <dbReference type="ARBA" id="ARBA00022475"/>
    </source>
</evidence>
<keyword evidence="3" id="KW-1003">Cell membrane</keyword>
<accession>A0A101EQE8</accession>
<keyword evidence="5 7" id="KW-1133">Transmembrane helix</keyword>
<keyword evidence="4 7" id="KW-0812">Transmembrane</keyword>
<dbReference type="PANTHER" id="PTHR36838:SF3">
    <property type="entry name" value="TRANSPORTER AUXIN EFFLUX CARRIER EC FAMILY"/>
    <property type="match status" value="1"/>
</dbReference>
<feature type="transmembrane region" description="Helical" evidence="7">
    <location>
        <begin position="209"/>
        <end position="228"/>
    </location>
</feature>
<evidence type="ECO:0000256" key="4">
    <source>
        <dbReference type="ARBA" id="ARBA00022692"/>
    </source>
</evidence>
<feature type="transmembrane region" description="Helical" evidence="7">
    <location>
        <begin position="24"/>
        <end position="42"/>
    </location>
</feature>
<sequence length="285" mass="31787">MEFSVIILIGYLTKKFFERDTGKVLSKLVVNFTLPAAIFYSFSTSRFHFSKFAFTATGILSNLLLIFLAFLFFSRIKDPRVRIPIILSFVGFNTGLFMYPLAESLWGEASVVNFALFDLGNSFFIFGVGKAVAEQNKKGILKVFTFPPFLFLLVGITMNSLKVVPPGIVLDVARTIKNANAFLVFFLVGYYLSFRSVYDKFRLILMAGLVKYAAGLLVALIAVKIFSLSSFEEMNLFLSPLLPSAIMTLVYSVEKGYDAELASGLITFFTIVSTSIIMAVNYTWG</sequence>
<feature type="transmembrane region" description="Helical" evidence="7">
    <location>
        <begin position="114"/>
        <end position="133"/>
    </location>
</feature>
<keyword evidence="2" id="KW-0813">Transport</keyword>
<evidence type="ECO:0000256" key="6">
    <source>
        <dbReference type="ARBA" id="ARBA00023136"/>
    </source>
</evidence>
<dbReference type="AlphaFoldDB" id="A0A101EQE8"/>
<evidence type="ECO:0000313" key="9">
    <source>
        <dbReference type="Proteomes" id="UP000058636"/>
    </source>
</evidence>
<dbReference type="InterPro" id="IPR004776">
    <property type="entry name" value="Mem_transp_PIN-like"/>
</dbReference>
<dbReference type="GO" id="GO:0055085">
    <property type="term" value="P:transmembrane transport"/>
    <property type="evidence" value="ECO:0007669"/>
    <property type="project" value="InterPro"/>
</dbReference>
<feature type="transmembrane region" description="Helical" evidence="7">
    <location>
        <begin position="234"/>
        <end position="253"/>
    </location>
</feature>
<dbReference type="PATRIC" id="fig|93930.3.peg.1782"/>
<reference evidence="8 9" key="1">
    <citation type="journal article" date="2015" name="MBio">
        <title>Genome-Resolved Metagenomic Analysis Reveals Roles for Candidate Phyla and Other Microbial Community Members in Biogeochemical Transformations in Oil Reservoirs.</title>
        <authorList>
            <person name="Hu P."/>
            <person name="Tom L."/>
            <person name="Singh A."/>
            <person name="Thomas B.C."/>
            <person name="Baker B.J."/>
            <person name="Piceno Y.M."/>
            <person name="Andersen G.L."/>
            <person name="Banfield J.F."/>
        </authorList>
    </citation>
    <scope>NUCLEOTIDE SEQUENCE [LARGE SCALE GENOMIC DNA]</scope>
    <source>
        <strain evidence="8">46_26</strain>
    </source>
</reference>
<gene>
    <name evidence="8" type="ORF">XD57_0927</name>
</gene>
<keyword evidence="6 7" id="KW-0472">Membrane</keyword>
<evidence type="ECO:0000256" key="7">
    <source>
        <dbReference type="SAM" id="Phobius"/>
    </source>
</evidence>
<evidence type="ECO:0000313" key="8">
    <source>
        <dbReference type="EMBL" id="KUK22979.1"/>
    </source>
</evidence>
<evidence type="ECO:0000256" key="2">
    <source>
        <dbReference type="ARBA" id="ARBA00022448"/>
    </source>
</evidence>
<name>A0A101EQE8_9THEM</name>
<proteinExistence type="predicted"/>
<organism evidence="8 9">
    <name type="scientific">Thermotoga petrophila</name>
    <dbReference type="NCBI Taxonomy" id="93929"/>
    <lineage>
        <taxon>Bacteria</taxon>
        <taxon>Thermotogati</taxon>
        <taxon>Thermotogota</taxon>
        <taxon>Thermotogae</taxon>
        <taxon>Thermotogales</taxon>
        <taxon>Thermotogaceae</taxon>
        <taxon>Thermotoga</taxon>
    </lineage>
</organism>
<dbReference type="Proteomes" id="UP000058636">
    <property type="component" value="Unassembled WGS sequence"/>
</dbReference>
<dbReference type="RefSeq" id="WP_012310702.1">
    <property type="nucleotide sequence ID" value="NZ_DAITJQ010000002.1"/>
</dbReference>
<feature type="transmembrane region" description="Helical" evidence="7">
    <location>
        <begin position="85"/>
        <end position="102"/>
    </location>
</feature>
<dbReference type="Pfam" id="PF03547">
    <property type="entry name" value="Mem_trans"/>
    <property type="match status" value="1"/>
</dbReference>
<feature type="transmembrane region" description="Helical" evidence="7">
    <location>
        <begin position="140"/>
        <end position="159"/>
    </location>
</feature>
<protein>
    <submittedName>
        <fullName evidence="8">Auxin Efflux Carrier</fullName>
    </submittedName>
</protein>
<evidence type="ECO:0000256" key="5">
    <source>
        <dbReference type="ARBA" id="ARBA00022989"/>
    </source>
</evidence>
<dbReference type="PANTHER" id="PTHR36838">
    <property type="entry name" value="AUXIN EFFLUX CARRIER FAMILY PROTEIN"/>
    <property type="match status" value="1"/>
</dbReference>
<comment type="caution">
    <text evidence="8">The sequence shown here is derived from an EMBL/GenBank/DDBJ whole genome shotgun (WGS) entry which is preliminary data.</text>
</comment>
<dbReference type="GO" id="GO:0016020">
    <property type="term" value="C:membrane"/>
    <property type="evidence" value="ECO:0007669"/>
    <property type="project" value="UniProtKB-SubCell"/>
</dbReference>
<feature type="transmembrane region" description="Helical" evidence="7">
    <location>
        <begin position="265"/>
        <end position="284"/>
    </location>
</feature>
<comment type="subcellular location">
    <subcellularLocation>
        <location evidence="1">Membrane</location>
        <topology evidence="1">Multi-pass membrane protein</topology>
    </subcellularLocation>
</comment>
<feature type="transmembrane region" description="Helical" evidence="7">
    <location>
        <begin position="179"/>
        <end position="197"/>
    </location>
</feature>